<dbReference type="Gene3D" id="3.30.700.10">
    <property type="entry name" value="Glycoprotein, Type 4 Pilin"/>
    <property type="match status" value="1"/>
</dbReference>
<proteinExistence type="predicted"/>
<dbReference type="RefSeq" id="WP_264726446.1">
    <property type="nucleotide sequence ID" value="NZ_JAPDMX010000025.1"/>
</dbReference>
<dbReference type="SUPFAM" id="SSF54523">
    <property type="entry name" value="Pili subunits"/>
    <property type="match status" value="1"/>
</dbReference>
<keyword evidence="3" id="KW-1185">Reference proteome</keyword>
<dbReference type="PROSITE" id="PS00409">
    <property type="entry name" value="PROKAR_NTER_METHYL"/>
    <property type="match status" value="1"/>
</dbReference>
<dbReference type="NCBIfam" id="TIGR02532">
    <property type="entry name" value="IV_pilin_GFxxxE"/>
    <property type="match status" value="1"/>
</dbReference>
<keyword evidence="1" id="KW-0472">Membrane</keyword>
<feature type="transmembrane region" description="Helical" evidence="1">
    <location>
        <begin position="12"/>
        <end position="33"/>
    </location>
</feature>
<dbReference type="Proteomes" id="UP001163714">
    <property type="component" value="Unassembled WGS sequence"/>
</dbReference>
<keyword evidence="1" id="KW-0812">Transmembrane</keyword>
<dbReference type="InterPro" id="IPR045584">
    <property type="entry name" value="Pilin-like"/>
</dbReference>
<dbReference type="EMBL" id="JAPDMX010000025">
    <property type="protein sequence ID" value="MCW3172927.1"/>
    <property type="molecule type" value="Genomic_DNA"/>
</dbReference>
<organism evidence="2 3">
    <name type="scientific">Shewanella subflava</name>
    <dbReference type="NCBI Taxonomy" id="2986476"/>
    <lineage>
        <taxon>Bacteria</taxon>
        <taxon>Pseudomonadati</taxon>
        <taxon>Pseudomonadota</taxon>
        <taxon>Gammaproteobacteria</taxon>
        <taxon>Alteromonadales</taxon>
        <taxon>Shewanellaceae</taxon>
        <taxon>Shewanella</taxon>
    </lineage>
</organism>
<comment type="caution">
    <text evidence="2">The sequence shown here is derived from an EMBL/GenBank/DDBJ whole genome shotgun (WGS) entry which is preliminary data.</text>
</comment>
<evidence type="ECO:0000313" key="3">
    <source>
        <dbReference type="Proteomes" id="UP001163714"/>
    </source>
</evidence>
<keyword evidence="1" id="KW-1133">Transmembrane helix</keyword>
<sequence>MKIPISKGFTLIELVVVIIILGILAVTAAPKFINLQGDARVSALSGLKAAINGANKLVYSKAVILGQEKSFKTDITIIPGAVPADNVDVTIGFGYLRPNFNDFVAALDISISKRSNPLNTDWIFDKQNSIGYFWPTGAPETCFITYTQATATSPPIISDVPKASDC</sequence>
<dbReference type="InterPro" id="IPR012902">
    <property type="entry name" value="N_methyl_site"/>
</dbReference>
<accession>A0ABT3IA41</accession>
<protein>
    <submittedName>
        <fullName evidence="2">Prepilin-type N-terminal cleavage/methylation domain-containing protein</fullName>
    </submittedName>
</protein>
<reference evidence="2" key="1">
    <citation type="submission" date="2022-10" db="EMBL/GenBank/DDBJ databases">
        <title>Shewanella flava sp. nov, isolated from the estuary of the Fenhe River into the Yellow River.</title>
        <authorList>
            <person name="Li Y."/>
        </authorList>
    </citation>
    <scope>NUCLEOTIDE SEQUENCE</scope>
    <source>
        <strain evidence="2">FYR11-62</strain>
    </source>
</reference>
<evidence type="ECO:0000313" key="2">
    <source>
        <dbReference type="EMBL" id="MCW3172927.1"/>
    </source>
</evidence>
<gene>
    <name evidence="2" type="ORF">OHT75_10590</name>
</gene>
<evidence type="ECO:0000256" key="1">
    <source>
        <dbReference type="SAM" id="Phobius"/>
    </source>
</evidence>
<name>A0ABT3IA41_9GAMM</name>
<dbReference type="Pfam" id="PF07963">
    <property type="entry name" value="N_methyl"/>
    <property type="match status" value="1"/>
</dbReference>